<name>Q6F9U7_ACIAD</name>
<dbReference type="EMBL" id="CR543861">
    <property type="protein sequence ID" value="CAG69166.1"/>
    <property type="molecule type" value="Genomic_DNA"/>
</dbReference>
<evidence type="ECO:0000313" key="1">
    <source>
        <dbReference type="EMBL" id="CAG69166.1"/>
    </source>
</evidence>
<dbReference type="HOGENOM" id="CLU_2068058_0_0_6"/>
<accession>Q6F9U7</accession>
<proteinExistence type="predicted"/>
<sequence>MLKELKMNLHYTHKPNYYFYAHKLVLFLENHVKKHPSDVQETFNLNTIYDLFDHDFASSSTNLEGILNIVDEYVIETETGREALVAQYRISLDNHILTLSFNPNAVTRLIQGQTITYPKAA</sequence>
<gene>
    <name evidence="1" type="ordered locus">ACIAD2391</name>
</gene>
<dbReference type="AlphaFoldDB" id="Q6F9U7"/>
<protein>
    <submittedName>
        <fullName evidence="1">Uncharacterized protein</fullName>
    </submittedName>
</protein>
<evidence type="ECO:0000313" key="2">
    <source>
        <dbReference type="Proteomes" id="UP000000430"/>
    </source>
</evidence>
<dbReference type="eggNOG" id="ENOG5031RBN">
    <property type="taxonomic scope" value="Bacteria"/>
</dbReference>
<dbReference type="KEGG" id="aci:ACIAD2391"/>
<organism evidence="1 2">
    <name type="scientific">Acinetobacter baylyi (strain ATCC 33305 / BD413 / ADP1)</name>
    <dbReference type="NCBI Taxonomy" id="62977"/>
    <lineage>
        <taxon>Bacteria</taxon>
        <taxon>Pseudomonadati</taxon>
        <taxon>Pseudomonadota</taxon>
        <taxon>Gammaproteobacteria</taxon>
        <taxon>Moraxellales</taxon>
        <taxon>Moraxellaceae</taxon>
        <taxon>Acinetobacter</taxon>
    </lineage>
</organism>
<dbReference type="Proteomes" id="UP000000430">
    <property type="component" value="Chromosome"/>
</dbReference>
<dbReference type="STRING" id="202950.GCA_001485005_00020"/>
<reference evidence="1 2" key="1">
    <citation type="journal article" date="2004" name="Nucleic Acids Res.">
        <title>Unique features revealed by the genome sequence of Acinetobacter sp. ADP1, a versatile and naturally transformation competent bacterium.</title>
        <authorList>
            <person name="Barbe V."/>
            <person name="Vallenet D."/>
            <person name="Fonknechten N."/>
            <person name="Kreimeyer A."/>
            <person name="Oztas S."/>
            <person name="Labarre L."/>
            <person name="Cruveiller S."/>
            <person name="Robert C."/>
            <person name="Duprat S."/>
            <person name="Wincker P."/>
            <person name="Ornston L.N."/>
            <person name="Weissenbach J."/>
            <person name="Marliere P."/>
            <person name="Cohen G.N."/>
            <person name="Medigue C."/>
        </authorList>
    </citation>
    <scope>NUCLEOTIDE SEQUENCE [LARGE SCALE GENOMIC DNA]</scope>
    <source>
        <strain evidence="2">ATCC 33305 / BD413 / ADP1</strain>
    </source>
</reference>